<feature type="compositionally biased region" description="Basic residues" evidence="5">
    <location>
        <begin position="1"/>
        <end position="10"/>
    </location>
</feature>
<sequence length="731" mass="80018">MPQARRKRTTDRRTSPPAPPASRLSRVRLWALVFFLFSMPLFFSPWNTEYGYAKTIYTLVFVSLLLVLWAAESLPRREVKIELTWLFPILPTLLGAGLLSLSGKTPACVVLQSASLILYFGFIFLFIVNANLDDLTMTRILGALLLAGAGSALFGLLQHLGLAPGSAEDSMIATMGNRQFLAGFLSYLVLPAGVLLLRMRRTWTWIPALVAAGLVLAVMLLTRQVGVRLGLAAALGFVAFGAGFWDVRVRGWHRWAAAAGVVGAALVGSLGVAGLAYAAALAGGGAALWGIGKLLRRFALLWIPAIGLVVAAIVLLLPVTTPLPAVRQLWERQSGAIRAWDLWVGYEMWRDRPLFGVGLGGYKIHFVPYKPAFLASPRGENYAFPFPRADQAHNEYVQVAAEMGAFGLIVLLAGLGLLGYVGLRRVGAQRDPRKRLELLLLGGGLIAFLVHAVPTFPFHLPASSLAFVVVLGLALSPRYGPVGDLGARLRGRWVKLTAALVSLFAVVVSIIAVRDVVADAHLLAGQVSLGYGNTSLARWQLSRAVDLDFCPRVSLYWLGVAQIQTGEWEAARATLRRCLDRYRPETVYVQLASVELMLGNTANARELLVELLATIPIQALEVETQYLLAIADLRDGDYMAAKDRLEKIVAMDRRHEWAYFQLGEIARLRDLWDEARAHYERALAILSAKEQALRAASGSGVSAAQLGELRAQETRLRELRVQLERVMRELP</sequence>
<evidence type="ECO:0000256" key="2">
    <source>
        <dbReference type="ARBA" id="ARBA00022692"/>
    </source>
</evidence>
<feature type="transmembrane region" description="Helical" evidence="6">
    <location>
        <begin position="496"/>
        <end position="513"/>
    </location>
</feature>
<protein>
    <recommendedName>
        <fullName evidence="7">O-antigen ligase-related domain-containing protein</fullName>
    </recommendedName>
</protein>
<feature type="transmembrane region" description="Helical" evidence="6">
    <location>
        <begin position="140"/>
        <end position="160"/>
    </location>
</feature>
<feature type="transmembrane region" description="Helical" evidence="6">
    <location>
        <begin position="227"/>
        <end position="245"/>
    </location>
</feature>
<dbReference type="InterPro" id="IPR019734">
    <property type="entry name" value="TPR_rpt"/>
</dbReference>
<feature type="transmembrane region" description="Helical" evidence="6">
    <location>
        <begin position="458"/>
        <end position="475"/>
    </location>
</feature>
<feature type="transmembrane region" description="Helical" evidence="6">
    <location>
        <begin position="275"/>
        <end position="292"/>
    </location>
</feature>
<feature type="transmembrane region" description="Helical" evidence="6">
    <location>
        <begin position="180"/>
        <end position="197"/>
    </location>
</feature>
<feature type="transmembrane region" description="Helical" evidence="6">
    <location>
        <begin position="29"/>
        <end position="46"/>
    </location>
</feature>
<name>A0A410FTJ9_BIPS1</name>
<feature type="transmembrane region" description="Helical" evidence="6">
    <location>
        <begin position="299"/>
        <end position="319"/>
    </location>
</feature>
<evidence type="ECO:0000256" key="3">
    <source>
        <dbReference type="ARBA" id="ARBA00022989"/>
    </source>
</evidence>
<feature type="transmembrane region" description="Helical" evidence="6">
    <location>
        <begin position="52"/>
        <end position="71"/>
    </location>
</feature>
<feature type="transmembrane region" description="Helical" evidence="6">
    <location>
        <begin position="435"/>
        <end position="452"/>
    </location>
</feature>
<dbReference type="EMBL" id="CP034928">
    <property type="protein sequence ID" value="QAA76324.1"/>
    <property type="molecule type" value="Genomic_DNA"/>
</dbReference>
<evidence type="ECO:0000256" key="5">
    <source>
        <dbReference type="SAM" id="MobiDB-lite"/>
    </source>
</evidence>
<dbReference type="InterPro" id="IPR051533">
    <property type="entry name" value="WaaL-like"/>
</dbReference>
<dbReference type="SUPFAM" id="SSF48452">
    <property type="entry name" value="TPR-like"/>
    <property type="match status" value="1"/>
</dbReference>
<dbReference type="KEGG" id="bih:BIP78_0558"/>
<dbReference type="AlphaFoldDB" id="A0A410FTJ9"/>
<dbReference type="Proteomes" id="UP000287233">
    <property type="component" value="Chromosome"/>
</dbReference>
<keyword evidence="2 6" id="KW-0812">Transmembrane</keyword>
<evidence type="ECO:0000313" key="9">
    <source>
        <dbReference type="Proteomes" id="UP000287233"/>
    </source>
</evidence>
<feature type="domain" description="O-antigen ligase-related" evidence="7">
    <location>
        <begin position="275"/>
        <end position="412"/>
    </location>
</feature>
<keyword evidence="3 6" id="KW-1133">Transmembrane helix</keyword>
<evidence type="ECO:0000256" key="6">
    <source>
        <dbReference type="SAM" id="Phobius"/>
    </source>
</evidence>
<evidence type="ECO:0000259" key="7">
    <source>
        <dbReference type="Pfam" id="PF04932"/>
    </source>
</evidence>
<feature type="transmembrane region" description="Helical" evidence="6">
    <location>
        <begin position="83"/>
        <end position="103"/>
    </location>
</feature>
<reference evidence="9" key="1">
    <citation type="submission" date="2018-12" db="EMBL/GenBank/DDBJ databases">
        <title>Complete genome sequence of an uncultured bacterium of the candidate phylum Bipolaricaulota.</title>
        <authorList>
            <person name="Kadnikov V.V."/>
            <person name="Mardanov A.V."/>
            <person name="Beletsky A.V."/>
            <person name="Frank Y.A."/>
            <person name="Karnachuk O.V."/>
            <person name="Ravin N.V."/>
        </authorList>
    </citation>
    <scope>NUCLEOTIDE SEQUENCE [LARGE SCALE GENOMIC DNA]</scope>
</reference>
<feature type="transmembrane region" description="Helical" evidence="6">
    <location>
        <begin position="252"/>
        <end position="269"/>
    </location>
</feature>
<accession>A0A410FTJ9</accession>
<dbReference type="GO" id="GO:0016020">
    <property type="term" value="C:membrane"/>
    <property type="evidence" value="ECO:0007669"/>
    <property type="project" value="UniProtKB-SubCell"/>
</dbReference>
<dbReference type="PANTHER" id="PTHR37422:SF23">
    <property type="entry name" value="TEICHURONIC ACID BIOSYNTHESIS PROTEIN TUAE"/>
    <property type="match status" value="1"/>
</dbReference>
<feature type="transmembrane region" description="Helical" evidence="6">
    <location>
        <begin position="204"/>
        <end position="221"/>
    </location>
</feature>
<comment type="subcellular location">
    <subcellularLocation>
        <location evidence="1">Membrane</location>
        <topology evidence="1">Multi-pass membrane protein</topology>
    </subcellularLocation>
</comment>
<dbReference type="Pfam" id="PF13174">
    <property type="entry name" value="TPR_6"/>
    <property type="match status" value="1"/>
</dbReference>
<dbReference type="SMART" id="SM00028">
    <property type="entry name" value="TPR"/>
    <property type="match status" value="3"/>
</dbReference>
<feature type="transmembrane region" description="Helical" evidence="6">
    <location>
        <begin position="109"/>
        <end position="128"/>
    </location>
</feature>
<dbReference type="Pfam" id="PF04932">
    <property type="entry name" value="Wzy_C"/>
    <property type="match status" value="1"/>
</dbReference>
<proteinExistence type="predicted"/>
<feature type="region of interest" description="Disordered" evidence="5">
    <location>
        <begin position="1"/>
        <end position="22"/>
    </location>
</feature>
<dbReference type="InterPro" id="IPR007016">
    <property type="entry name" value="O-antigen_ligase-rel_domated"/>
</dbReference>
<evidence type="ECO:0000256" key="1">
    <source>
        <dbReference type="ARBA" id="ARBA00004141"/>
    </source>
</evidence>
<evidence type="ECO:0000313" key="8">
    <source>
        <dbReference type="EMBL" id="QAA76324.1"/>
    </source>
</evidence>
<feature type="transmembrane region" description="Helical" evidence="6">
    <location>
        <begin position="403"/>
        <end position="423"/>
    </location>
</feature>
<evidence type="ECO:0000256" key="4">
    <source>
        <dbReference type="ARBA" id="ARBA00023136"/>
    </source>
</evidence>
<organism evidence="8 9">
    <name type="scientific">Bipolaricaulis sibiricus</name>
    <dbReference type="NCBI Taxonomy" id="2501609"/>
    <lineage>
        <taxon>Bacteria</taxon>
        <taxon>Candidatus Bipolaricaulota</taxon>
        <taxon>Candidatus Bipolaricaulia</taxon>
        <taxon>Candidatus Bipolaricaulales</taxon>
        <taxon>Candidatus Bipolaricaulaceae</taxon>
        <taxon>Candidatus Bipolaricaulis</taxon>
    </lineage>
</organism>
<keyword evidence="4 6" id="KW-0472">Membrane</keyword>
<dbReference type="InterPro" id="IPR011990">
    <property type="entry name" value="TPR-like_helical_dom_sf"/>
</dbReference>
<dbReference type="PANTHER" id="PTHR37422">
    <property type="entry name" value="TEICHURONIC ACID BIOSYNTHESIS PROTEIN TUAE"/>
    <property type="match status" value="1"/>
</dbReference>
<gene>
    <name evidence="8" type="ORF">BIP78_0558</name>
</gene>
<dbReference type="Gene3D" id="1.25.40.10">
    <property type="entry name" value="Tetratricopeptide repeat domain"/>
    <property type="match status" value="1"/>
</dbReference>